<keyword evidence="3" id="KW-1185">Reference proteome</keyword>
<evidence type="ECO:0000313" key="2">
    <source>
        <dbReference type="EMBL" id="MBC3542355.1"/>
    </source>
</evidence>
<name>A0ABR6VZL9_9BACT</name>
<dbReference type="Proteomes" id="UP000659698">
    <property type="component" value="Unassembled WGS sequence"/>
</dbReference>
<dbReference type="EMBL" id="JACOAF010000058">
    <property type="protein sequence ID" value="MBC3542355.1"/>
    <property type="molecule type" value="Genomic_DNA"/>
</dbReference>
<sequence>MKKRLCLLFLPFTFLACTPEGEKPADLISEEKMARIMIDVHLTEAAISRTVHHYDSSRVAYREAHKRILQRQGVSDSAFKHSYDYYLATPATMDKIYEVILDSLSAREAKLTAQTATSDSTVAPLTVARDTANTRRITRLKRMRSDSLKSRREEPKMIR</sequence>
<feature type="domain" description="DUF4296" evidence="1">
    <location>
        <begin position="24"/>
        <end position="108"/>
    </location>
</feature>
<gene>
    <name evidence="2" type="ORF">H7U12_21920</name>
</gene>
<organism evidence="2 3">
    <name type="scientific">Rufibacter sediminis</name>
    <dbReference type="NCBI Taxonomy" id="2762756"/>
    <lineage>
        <taxon>Bacteria</taxon>
        <taxon>Pseudomonadati</taxon>
        <taxon>Bacteroidota</taxon>
        <taxon>Cytophagia</taxon>
        <taxon>Cytophagales</taxon>
        <taxon>Hymenobacteraceae</taxon>
        <taxon>Rufibacter</taxon>
    </lineage>
</organism>
<proteinExistence type="predicted"/>
<dbReference type="Pfam" id="PF14129">
    <property type="entry name" value="DUF4296"/>
    <property type="match status" value="1"/>
</dbReference>
<accession>A0ABR6VZL9</accession>
<reference evidence="2 3" key="1">
    <citation type="journal article" date="2019" name="Int. J. Syst. Evol. Microbiol.">
        <title>Rufibacter sediminis sp. nov., isolated from freshwater lake sediment.</title>
        <authorList>
            <person name="Qu J.H."/>
            <person name="Zhang L.J."/>
            <person name="Fu Y.H."/>
            <person name="Li H.F."/>
        </authorList>
    </citation>
    <scope>NUCLEOTIDE SEQUENCE [LARGE SCALE GENOMIC DNA]</scope>
    <source>
        <strain evidence="2 3">H-1</strain>
    </source>
</reference>
<evidence type="ECO:0000313" key="3">
    <source>
        <dbReference type="Proteomes" id="UP000659698"/>
    </source>
</evidence>
<dbReference type="PROSITE" id="PS51257">
    <property type="entry name" value="PROKAR_LIPOPROTEIN"/>
    <property type="match status" value="1"/>
</dbReference>
<dbReference type="InterPro" id="IPR025381">
    <property type="entry name" value="DUF4296"/>
</dbReference>
<evidence type="ECO:0000259" key="1">
    <source>
        <dbReference type="Pfam" id="PF14129"/>
    </source>
</evidence>
<dbReference type="RefSeq" id="WP_186642057.1">
    <property type="nucleotide sequence ID" value="NZ_JACOAF010000058.1"/>
</dbReference>
<comment type="caution">
    <text evidence="2">The sequence shown here is derived from an EMBL/GenBank/DDBJ whole genome shotgun (WGS) entry which is preliminary data.</text>
</comment>
<protein>
    <submittedName>
        <fullName evidence="2">DUF4296 domain-containing protein</fullName>
    </submittedName>
</protein>